<name>I7MKG0_TETTS</name>
<organism evidence="2 3">
    <name type="scientific">Tetrahymena thermophila (strain SB210)</name>
    <dbReference type="NCBI Taxonomy" id="312017"/>
    <lineage>
        <taxon>Eukaryota</taxon>
        <taxon>Sar</taxon>
        <taxon>Alveolata</taxon>
        <taxon>Ciliophora</taxon>
        <taxon>Intramacronucleata</taxon>
        <taxon>Oligohymenophorea</taxon>
        <taxon>Hymenostomatida</taxon>
        <taxon>Tetrahymenina</taxon>
        <taxon>Tetrahymenidae</taxon>
        <taxon>Tetrahymena</taxon>
    </lineage>
</organism>
<feature type="compositionally biased region" description="Low complexity" evidence="1">
    <location>
        <begin position="370"/>
        <end position="387"/>
    </location>
</feature>
<proteinExistence type="predicted"/>
<feature type="compositionally biased region" description="Polar residues" evidence="1">
    <location>
        <begin position="10"/>
        <end position="34"/>
    </location>
</feature>
<reference evidence="3" key="1">
    <citation type="journal article" date="2006" name="PLoS Biol.">
        <title>Macronuclear genome sequence of the ciliate Tetrahymena thermophila, a model eukaryote.</title>
        <authorList>
            <person name="Eisen J.A."/>
            <person name="Coyne R.S."/>
            <person name="Wu M."/>
            <person name="Wu D."/>
            <person name="Thiagarajan M."/>
            <person name="Wortman J.R."/>
            <person name="Badger J.H."/>
            <person name="Ren Q."/>
            <person name="Amedeo P."/>
            <person name="Jones K.M."/>
            <person name="Tallon L.J."/>
            <person name="Delcher A.L."/>
            <person name="Salzberg S.L."/>
            <person name="Silva J.C."/>
            <person name="Haas B.J."/>
            <person name="Majoros W.H."/>
            <person name="Farzad M."/>
            <person name="Carlton J.M."/>
            <person name="Smith R.K. Jr."/>
            <person name="Garg J."/>
            <person name="Pearlman R.E."/>
            <person name="Karrer K.M."/>
            <person name="Sun L."/>
            <person name="Manning G."/>
            <person name="Elde N.C."/>
            <person name="Turkewitz A.P."/>
            <person name="Asai D.J."/>
            <person name="Wilkes D.E."/>
            <person name="Wang Y."/>
            <person name="Cai H."/>
            <person name="Collins K."/>
            <person name="Stewart B.A."/>
            <person name="Lee S.R."/>
            <person name="Wilamowska K."/>
            <person name="Weinberg Z."/>
            <person name="Ruzzo W.L."/>
            <person name="Wloga D."/>
            <person name="Gaertig J."/>
            <person name="Frankel J."/>
            <person name="Tsao C.-C."/>
            <person name="Gorovsky M.A."/>
            <person name="Keeling P.J."/>
            <person name="Waller R.F."/>
            <person name="Patron N.J."/>
            <person name="Cherry J.M."/>
            <person name="Stover N.A."/>
            <person name="Krieger C.J."/>
            <person name="del Toro C."/>
            <person name="Ryder H.F."/>
            <person name="Williamson S.C."/>
            <person name="Barbeau R.A."/>
            <person name="Hamilton E.P."/>
            <person name="Orias E."/>
        </authorList>
    </citation>
    <scope>NUCLEOTIDE SEQUENCE [LARGE SCALE GENOMIC DNA]</scope>
    <source>
        <strain evidence="3">SB210</strain>
    </source>
</reference>
<sequence>MIEKYDGRRQNYSRQNNKNNMLESYHGSNSANQISRKNEAQLCRNDAVDIFSMHNQMIKSMDQRFEQMHNKMMKNFESSFGGFGIGGILKEFQQPFSMMNSISKQMDRMFSDFSDLHHSTMQNRDKGGFTSVQRVFAMEKKIGPDNKPYQQKYFSNNVVQKDQSGNTISERQQAYKNTYEKRDAIAQERMLNNQGRKFVQERVNGQISSTNHYYNMDENQTDDFDSMWNNFNQKMGFHKNHFKQLGFGGGFTNQNRLRNDEDNYNDSASNWSAPSNQENFTRKGYQHNQRQNKKNYKEYNFKDDQRRGDYLPIHARNEDQPVRLNNNFNGYGRRETDLQPTQPNQNRPSVAALPQSQAQIPSNNNSIADSRPNQRNSIQNSNINRPPVTVPARQNNQIPIRNGVESGVFVNRNNPKGALPKAG</sequence>
<dbReference type="EMBL" id="GG662651">
    <property type="protein sequence ID" value="EAR98358.3"/>
    <property type="molecule type" value="Genomic_DNA"/>
</dbReference>
<gene>
    <name evidence="2" type="ORF">TTHERM_00286880</name>
</gene>
<feature type="compositionally biased region" description="Polar residues" evidence="1">
    <location>
        <begin position="265"/>
        <end position="279"/>
    </location>
</feature>
<dbReference type="Proteomes" id="UP000009168">
    <property type="component" value="Unassembled WGS sequence"/>
</dbReference>
<evidence type="ECO:0000313" key="2">
    <source>
        <dbReference type="EMBL" id="EAR98358.3"/>
    </source>
</evidence>
<evidence type="ECO:0000256" key="1">
    <source>
        <dbReference type="SAM" id="MobiDB-lite"/>
    </source>
</evidence>
<feature type="region of interest" description="Disordered" evidence="1">
    <location>
        <begin position="1"/>
        <end position="34"/>
    </location>
</feature>
<dbReference type="eggNOG" id="ENOG502SSK4">
    <property type="taxonomic scope" value="Eukaryota"/>
</dbReference>
<feature type="compositionally biased region" description="Polar residues" evidence="1">
    <location>
        <begin position="338"/>
        <end position="368"/>
    </location>
</feature>
<evidence type="ECO:0000313" key="3">
    <source>
        <dbReference type="Proteomes" id="UP000009168"/>
    </source>
</evidence>
<dbReference type="GeneID" id="7834497"/>
<feature type="region of interest" description="Disordered" evidence="1">
    <location>
        <begin position="253"/>
        <end position="423"/>
    </location>
</feature>
<dbReference type="OrthoDB" id="301601at2759"/>
<dbReference type="RefSeq" id="XP_001018603.3">
    <property type="nucleotide sequence ID" value="XM_001018603.3"/>
</dbReference>
<keyword evidence="3" id="KW-1185">Reference proteome</keyword>
<accession>I7MKG0</accession>
<feature type="compositionally biased region" description="Basic and acidic residues" evidence="1">
    <location>
        <begin position="295"/>
        <end position="321"/>
    </location>
</feature>
<dbReference type="InParanoid" id="I7MKG0"/>
<protein>
    <submittedName>
        <fullName evidence="2">Uncharacterized protein</fullName>
    </submittedName>
</protein>
<dbReference type="AlphaFoldDB" id="I7MKG0"/>
<dbReference type="KEGG" id="tet:TTHERM_00286880"/>